<feature type="region of interest" description="Disordered" evidence="1">
    <location>
        <begin position="1"/>
        <end position="68"/>
    </location>
</feature>
<evidence type="ECO:0008006" key="4">
    <source>
        <dbReference type="Google" id="ProtNLM"/>
    </source>
</evidence>
<comment type="caution">
    <text evidence="2">The sequence shown here is derived from an EMBL/GenBank/DDBJ whole genome shotgun (WGS) entry which is preliminary data.</text>
</comment>
<feature type="compositionally biased region" description="Basic and acidic residues" evidence="1">
    <location>
        <begin position="105"/>
        <end position="114"/>
    </location>
</feature>
<feature type="region of interest" description="Disordered" evidence="1">
    <location>
        <begin position="86"/>
        <end position="119"/>
    </location>
</feature>
<evidence type="ECO:0000313" key="2">
    <source>
        <dbReference type="EMBL" id="CAE8643416.1"/>
    </source>
</evidence>
<reference evidence="2" key="1">
    <citation type="submission" date="2021-02" db="EMBL/GenBank/DDBJ databases">
        <authorList>
            <person name="Dougan E. K."/>
            <person name="Rhodes N."/>
            <person name="Thang M."/>
            <person name="Chan C."/>
        </authorList>
    </citation>
    <scope>NUCLEOTIDE SEQUENCE</scope>
</reference>
<evidence type="ECO:0000313" key="3">
    <source>
        <dbReference type="Proteomes" id="UP000654075"/>
    </source>
</evidence>
<sequence length="225" mass="24587">ESLAPSEDPGGTQGAFGSQDPRRIVRSLSPPRRWKRPQPFLNLDKVQPSPSAQPSSAPSESERRLEPLVHLNEPLARAFFSGASLARSGANPNEASHRPIASYESAKESSDVPHRPFTPPVVPIGKLLRGVYDAKPRIVALGGALAPQKGRQAPGVAEEAQERRLGIARGAELPVEEEVEEDIDEDESMMEAIYDPMLGIYYDPNSNMYYEKRQSGDGEHRAIGI</sequence>
<organism evidence="2 3">
    <name type="scientific">Polarella glacialis</name>
    <name type="common">Dinoflagellate</name>
    <dbReference type="NCBI Taxonomy" id="89957"/>
    <lineage>
        <taxon>Eukaryota</taxon>
        <taxon>Sar</taxon>
        <taxon>Alveolata</taxon>
        <taxon>Dinophyceae</taxon>
        <taxon>Suessiales</taxon>
        <taxon>Suessiaceae</taxon>
        <taxon>Polarella</taxon>
    </lineage>
</organism>
<proteinExistence type="predicted"/>
<name>A0A813I0W7_POLGL</name>
<feature type="non-terminal residue" evidence="2">
    <location>
        <position position="225"/>
    </location>
</feature>
<protein>
    <recommendedName>
        <fullName evidence="4">OCRE domain-containing protein</fullName>
    </recommendedName>
</protein>
<accession>A0A813I0W7</accession>
<feature type="compositionally biased region" description="Low complexity" evidence="1">
    <location>
        <begin position="47"/>
        <end position="59"/>
    </location>
</feature>
<evidence type="ECO:0000256" key="1">
    <source>
        <dbReference type="SAM" id="MobiDB-lite"/>
    </source>
</evidence>
<dbReference type="Proteomes" id="UP000654075">
    <property type="component" value="Unassembled WGS sequence"/>
</dbReference>
<keyword evidence="3" id="KW-1185">Reference proteome</keyword>
<gene>
    <name evidence="2" type="ORF">PGLA1383_LOCUS57762</name>
</gene>
<dbReference type="AlphaFoldDB" id="A0A813I0W7"/>
<dbReference type="EMBL" id="CAJNNV010033355">
    <property type="protein sequence ID" value="CAE8643416.1"/>
    <property type="molecule type" value="Genomic_DNA"/>
</dbReference>